<reference evidence="1 2" key="1">
    <citation type="journal article" date="2022" name="Nat. Ecol. Evol.">
        <title>A masculinizing supergene underlies an exaggerated male reproductive morph in a spider.</title>
        <authorList>
            <person name="Hendrickx F."/>
            <person name="De Corte Z."/>
            <person name="Sonet G."/>
            <person name="Van Belleghem S.M."/>
            <person name="Kostlbacher S."/>
            <person name="Vangestel C."/>
        </authorList>
    </citation>
    <scope>NUCLEOTIDE SEQUENCE [LARGE SCALE GENOMIC DNA]</scope>
    <source>
        <strain evidence="1">W744_W776</strain>
    </source>
</reference>
<accession>A0AAV6U8U4</accession>
<evidence type="ECO:0000313" key="1">
    <source>
        <dbReference type="EMBL" id="KAG8180283.1"/>
    </source>
</evidence>
<sequence>MRLGDARWSSLDQIWVRPGKVRWSSLGSEMDEAGRCAMEFPGSDMGSEMDEAGRCAMEFPGSDMGKARKSALEFPRIRDG</sequence>
<evidence type="ECO:0000313" key="2">
    <source>
        <dbReference type="Proteomes" id="UP000827092"/>
    </source>
</evidence>
<name>A0AAV6U8U4_9ARAC</name>
<keyword evidence="2" id="KW-1185">Reference proteome</keyword>
<gene>
    <name evidence="1" type="ORF">JTE90_013536</name>
</gene>
<dbReference type="Proteomes" id="UP000827092">
    <property type="component" value="Unassembled WGS sequence"/>
</dbReference>
<comment type="caution">
    <text evidence="1">The sequence shown here is derived from an EMBL/GenBank/DDBJ whole genome shotgun (WGS) entry which is preliminary data.</text>
</comment>
<dbReference type="EMBL" id="JAFNEN010000570">
    <property type="protein sequence ID" value="KAG8180283.1"/>
    <property type="molecule type" value="Genomic_DNA"/>
</dbReference>
<protein>
    <submittedName>
        <fullName evidence="1">Uncharacterized protein</fullName>
    </submittedName>
</protein>
<dbReference type="AlphaFoldDB" id="A0AAV6U8U4"/>
<proteinExistence type="predicted"/>
<organism evidence="1 2">
    <name type="scientific">Oedothorax gibbosus</name>
    <dbReference type="NCBI Taxonomy" id="931172"/>
    <lineage>
        <taxon>Eukaryota</taxon>
        <taxon>Metazoa</taxon>
        <taxon>Ecdysozoa</taxon>
        <taxon>Arthropoda</taxon>
        <taxon>Chelicerata</taxon>
        <taxon>Arachnida</taxon>
        <taxon>Araneae</taxon>
        <taxon>Araneomorphae</taxon>
        <taxon>Entelegynae</taxon>
        <taxon>Araneoidea</taxon>
        <taxon>Linyphiidae</taxon>
        <taxon>Erigoninae</taxon>
        <taxon>Oedothorax</taxon>
    </lineage>
</organism>